<evidence type="ECO:0000313" key="1">
    <source>
        <dbReference type="EMBL" id="MTU39385.1"/>
    </source>
</evidence>
<organism evidence="1 2">
    <name type="scientific">Parabacteroides merdae</name>
    <dbReference type="NCBI Taxonomy" id="46503"/>
    <lineage>
        <taxon>Bacteria</taxon>
        <taxon>Pseudomonadati</taxon>
        <taxon>Bacteroidota</taxon>
        <taxon>Bacteroidia</taxon>
        <taxon>Bacteroidales</taxon>
        <taxon>Tannerellaceae</taxon>
        <taxon>Parabacteroides</taxon>
    </lineage>
</organism>
<dbReference type="RefSeq" id="WP_155143775.1">
    <property type="nucleotide sequence ID" value="NZ_DAWDVS010000010.1"/>
</dbReference>
<name>A0ABW9S9B6_9BACT</name>
<proteinExistence type="predicted"/>
<dbReference type="EMBL" id="WNCN01000008">
    <property type="protein sequence ID" value="MTU39385.1"/>
    <property type="molecule type" value="Genomic_DNA"/>
</dbReference>
<dbReference type="Proteomes" id="UP000434916">
    <property type="component" value="Unassembled WGS sequence"/>
</dbReference>
<accession>A0ABW9S9B6</accession>
<protein>
    <submittedName>
        <fullName evidence="1">Uncharacterized protein</fullName>
    </submittedName>
</protein>
<gene>
    <name evidence="1" type="ORF">GMD82_07775</name>
</gene>
<keyword evidence="2" id="KW-1185">Reference proteome</keyword>
<comment type="caution">
    <text evidence="1">The sequence shown here is derived from an EMBL/GenBank/DDBJ whole genome shotgun (WGS) entry which is preliminary data.</text>
</comment>
<sequence length="51" mass="6055">MLELLEGKEELTGRLSQVLEERLDELWESGVLDQERLDEVRGMHLRTELFL</sequence>
<evidence type="ECO:0000313" key="2">
    <source>
        <dbReference type="Proteomes" id="UP000434916"/>
    </source>
</evidence>
<reference evidence="1 2" key="1">
    <citation type="journal article" date="2019" name="Nat. Med.">
        <title>A library of human gut bacterial isolates paired with longitudinal multiomics data enables mechanistic microbiome research.</title>
        <authorList>
            <person name="Poyet M."/>
            <person name="Groussin M."/>
            <person name="Gibbons S.M."/>
            <person name="Avila-Pacheco J."/>
            <person name="Jiang X."/>
            <person name="Kearney S.M."/>
            <person name="Perrotta A.R."/>
            <person name="Berdy B."/>
            <person name="Zhao S."/>
            <person name="Lieberman T.D."/>
            <person name="Swanson P.K."/>
            <person name="Smith M."/>
            <person name="Roesemann S."/>
            <person name="Alexander J.E."/>
            <person name="Rich S.A."/>
            <person name="Livny J."/>
            <person name="Vlamakis H."/>
            <person name="Clish C."/>
            <person name="Bullock K."/>
            <person name="Deik A."/>
            <person name="Scott J."/>
            <person name="Pierce K.A."/>
            <person name="Xavier R.J."/>
            <person name="Alm E.J."/>
        </authorList>
    </citation>
    <scope>NUCLEOTIDE SEQUENCE [LARGE SCALE GENOMIC DNA]</scope>
    <source>
        <strain evidence="1 2">BIOML-A29</strain>
    </source>
</reference>